<dbReference type="OMA" id="ITPCAIP"/>
<sequence>MFPVFPIFSIKVINGRVLIAGGGGDINYGKKNGMVILDLSTYKEYSYLETEDIITHIDVQDNDEFTVTEEQKSNNQSLGRKCEDEVFKYGARLYDPLEMNEDTDFSIFSDHDKELESLLVAIGSVNFYVVSLKNSVLRIMYKIRNKVNQVKFNSILFYTIDGRLYVTDKYYLEENKECNTEDRKGDKNDVEEESDDEIREEKKDDKTEEDEQDSKVEEKIKGKGKKGSTTGKSKKRNNKTRHDSNTEDNKLNHDNNKTEDNNNTDNNNDNRRYNNNTEEIFEYDINIYNKELYINENNNNWNDFYITENKIYKITKIGEYYTFIFNKIKYKIKNKKHIKYNGYLIITTEESIIFMSDKETPQNEDIEEIILEGRYPLNVTVYNIPSITSISQIGLYTIVGTAKGKAHIFYEDKFTRKESIENMPITSIVYGNDYIYYSTFTGAIGRKWIGSSWKIYISVSILGVFMALLVMLFMGKE</sequence>
<dbReference type="Proteomes" id="UP000014978">
    <property type="component" value="Unassembled WGS sequence"/>
</dbReference>
<proteinExistence type="predicted"/>
<feature type="compositionally biased region" description="Basic residues" evidence="1">
    <location>
        <begin position="222"/>
        <end position="239"/>
    </location>
</feature>
<feature type="compositionally biased region" description="Basic and acidic residues" evidence="1">
    <location>
        <begin position="240"/>
        <end position="260"/>
    </location>
</feature>
<feature type="transmembrane region" description="Helical" evidence="2">
    <location>
        <begin position="455"/>
        <end position="474"/>
    </location>
</feature>
<dbReference type="VEuPathDB" id="MicrosporidiaDB:SLOPH_1791"/>
<keyword evidence="2" id="KW-1133">Transmembrane helix</keyword>
<keyword evidence="2" id="KW-0472">Membrane</keyword>
<keyword evidence="4" id="KW-1185">Reference proteome</keyword>
<feature type="compositionally biased region" description="Acidic residues" evidence="1">
    <location>
        <begin position="189"/>
        <end position="198"/>
    </location>
</feature>
<comment type="caution">
    <text evidence="3">The sequence shown here is derived from an EMBL/GenBank/DDBJ whole genome shotgun (WGS) entry which is preliminary data.</text>
</comment>
<dbReference type="HOGENOM" id="CLU_665686_0_0_1"/>
<protein>
    <submittedName>
        <fullName evidence="3">Uncharacterized protein</fullName>
    </submittedName>
</protein>
<dbReference type="AlphaFoldDB" id="S7XLU8"/>
<gene>
    <name evidence="3" type="ORF">SLOPH_1791</name>
</gene>
<dbReference type="OrthoDB" id="2195960at2759"/>
<organism evidence="3 4">
    <name type="scientific">Spraguea lophii (strain 42_110)</name>
    <name type="common">Microsporidian parasite</name>
    <dbReference type="NCBI Taxonomy" id="1358809"/>
    <lineage>
        <taxon>Eukaryota</taxon>
        <taxon>Fungi</taxon>
        <taxon>Fungi incertae sedis</taxon>
        <taxon>Microsporidia</taxon>
        <taxon>Spragueidae</taxon>
        <taxon>Spraguea</taxon>
    </lineage>
</organism>
<keyword evidence="2" id="KW-0812">Transmembrane</keyword>
<reference evidence="4" key="1">
    <citation type="journal article" date="2013" name="PLoS Genet.">
        <title>The genome of Spraguea lophii and the basis of host-microsporidian interactions.</title>
        <authorList>
            <person name="Campbell S.E."/>
            <person name="Williams T.A."/>
            <person name="Yousuf A."/>
            <person name="Soanes D.M."/>
            <person name="Paszkiewicz K.H."/>
            <person name="Williams B.A.P."/>
        </authorList>
    </citation>
    <scope>NUCLEOTIDE SEQUENCE [LARGE SCALE GENOMIC DNA]</scope>
    <source>
        <strain evidence="4">42_110</strain>
    </source>
</reference>
<dbReference type="EMBL" id="ATCN01000023">
    <property type="protein sequence ID" value="EPR80064.1"/>
    <property type="molecule type" value="Genomic_DNA"/>
</dbReference>
<evidence type="ECO:0000313" key="3">
    <source>
        <dbReference type="EMBL" id="EPR80064.1"/>
    </source>
</evidence>
<evidence type="ECO:0000256" key="2">
    <source>
        <dbReference type="SAM" id="Phobius"/>
    </source>
</evidence>
<feature type="compositionally biased region" description="Low complexity" evidence="1">
    <location>
        <begin position="261"/>
        <end position="275"/>
    </location>
</feature>
<accession>S7XLU8</accession>
<feature type="region of interest" description="Disordered" evidence="1">
    <location>
        <begin position="178"/>
        <end position="275"/>
    </location>
</feature>
<name>S7XLU8_SPRLO</name>
<dbReference type="InParanoid" id="S7XLU8"/>
<evidence type="ECO:0000256" key="1">
    <source>
        <dbReference type="SAM" id="MobiDB-lite"/>
    </source>
</evidence>
<feature type="compositionally biased region" description="Basic and acidic residues" evidence="1">
    <location>
        <begin position="178"/>
        <end position="188"/>
    </location>
</feature>
<evidence type="ECO:0000313" key="4">
    <source>
        <dbReference type="Proteomes" id="UP000014978"/>
    </source>
</evidence>